<name>A0A0K2UPX1_LEPSM</name>
<evidence type="ECO:0000256" key="1">
    <source>
        <dbReference type="SAM" id="Phobius"/>
    </source>
</evidence>
<dbReference type="AlphaFoldDB" id="A0A0K2UPX1"/>
<reference evidence="2" key="1">
    <citation type="submission" date="2014-05" db="EMBL/GenBank/DDBJ databases">
        <authorList>
            <person name="Chronopoulou M."/>
        </authorList>
    </citation>
    <scope>NUCLEOTIDE SEQUENCE</scope>
    <source>
        <tissue evidence="2">Whole organism</tissue>
    </source>
</reference>
<keyword evidence="1" id="KW-0472">Membrane</keyword>
<evidence type="ECO:0000313" key="2">
    <source>
        <dbReference type="EMBL" id="CDW40120.1"/>
    </source>
</evidence>
<accession>A0A0K2UPX1</accession>
<sequence>MMDYSYRKVKWIDKIYWTIIWLIAIRMVRGNSMRRTLLLPGIMIVRQSMSIYFAITLNSFVISVLEQMNKRRNKVD</sequence>
<keyword evidence="1" id="KW-0812">Transmembrane</keyword>
<feature type="transmembrane region" description="Helical" evidence="1">
    <location>
        <begin position="49"/>
        <end position="65"/>
    </location>
</feature>
<organism evidence="2">
    <name type="scientific">Lepeophtheirus salmonis</name>
    <name type="common">Salmon louse</name>
    <name type="synonym">Caligus salmonis</name>
    <dbReference type="NCBI Taxonomy" id="72036"/>
    <lineage>
        <taxon>Eukaryota</taxon>
        <taxon>Metazoa</taxon>
        <taxon>Ecdysozoa</taxon>
        <taxon>Arthropoda</taxon>
        <taxon>Crustacea</taxon>
        <taxon>Multicrustacea</taxon>
        <taxon>Hexanauplia</taxon>
        <taxon>Copepoda</taxon>
        <taxon>Siphonostomatoida</taxon>
        <taxon>Caligidae</taxon>
        <taxon>Lepeophtheirus</taxon>
    </lineage>
</organism>
<keyword evidence="1" id="KW-1133">Transmembrane helix</keyword>
<protein>
    <submittedName>
        <fullName evidence="2">Uncharacterized protein</fullName>
    </submittedName>
</protein>
<proteinExistence type="predicted"/>
<feature type="transmembrane region" description="Helical" evidence="1">
    <location>
        <begin position="12"/>
        <end position="29"/>
    </location>
</feature>
<dbReference type="EMBL" id="HACA01022759">
    <property type="protein sequence ID" value="CDW40120.1"/>
    <property type="molecule type" value="Transcribed_RNA"/>
</dbReference>